<dbReference type="EMBL" id="LFYR01001640">
    <property type="protein sequence ID" value="KMZ60076.1"/>
    <property type="molecule type" value="Genomic_DNA"/>
</dbReference>
<sequence>MHQWKNLFTPDGKFLDGGVKFLKKVHRGGVNPRIREEVWPFVLAVRY</sequence>
<evidence type="ECO:0008006" key="3">
    <source>
        <dbReference type="Google" id="ProtNLM"/>
    </source>
</evidence>
<comment type="caution">
    <text evidence="1">The sequence shown here is derived from an EMBL/GenBank/DDBJ whole genome shotgun (WGS) entry which is preliminary data.</text>
</comment>
<dbReference type="STRING" id="29655.A0A0K9NTG0"/>
<proteinExistence type="predicted"/>
<keyword evidence="2" id="KW-1185">Reference proteome</keyword>
<dbReference type="AlphaFoldDB" id="A0A0K9NTG0"/>
<accession>A0A0K9NTG0</accession>
<evidence type="ECO:0000313" key="1">
    <source>
        <dbReference type="EMBL" id="KMZ60076.1"/>
    </source>
</evidence>
<name>A0A0K9NTG0_ZOSMR</name>
<organism evidence="1 2">
    <name type="scientific">Zostera marina</name>
    <name type="common">Eelgrass</name>
    <dbReference type="NCBI Taxonomy" id="29655"/>
    <lineage>
        <taxon>Eukaryota</taxon>
        <taxon>Viridiplantae</taxon>
        <taxon>Streptophyta</taxon>
        <taxon>Embryophyta</taxon>
        <taxon>Tracheophyta</taxon>
        <taxon>Spermatophyta</taxon>
        <taxon>Magnoliopsida</taxon>
        <taxon>Liliopsida</taxon>
        <taxon>Zosteraceae</taxon>
        <taxon>Zostera</taxon>
    </lineage>
</organism>
<dbReference type="OrthoDB" id="1726212at2759"/>
<evidence type="ECO:0000313" key="2">
    <source>
        <dbReference type="Proteomes" id="UP000036987"/>
    </source>
</evidence>
<protein>
    <recommendedName>
        <fullName evidence="3">Rab-GAP TBC domain-containing protein</fullName>
    </recommendedName>
</protein>
<gene>
    <name evidence="1" type="ORF">ZOSMA_60G00160</name>
</gene>
<dbReference type="Proteomes" id="UP000036987">
    <property type="component" value="Unassembled WGS sequence"/>
</dbReference>
<reference evidence="2" key="1">
    <citation type="journal article" date="2016" name="Nature">
        <title>The genome of the seagrass Zostera marina reveals angiosperm adaptation to the sea.</title>
        <authorList>
            <person name="Olsen J.L."/>
            <person name="Rouze P."/>
            <person name="Verhelst B."/>
            <person name="Lin Y.-C."/>
            <person name="Bayer T."/>
            <person name="Collen J."/>
            <person name="Dattolo E."/>
            <person name="De Paoli E."/>
            <person name="Dittami S."/>
            <person name="Maumus F."/>
            <person name="Michel G."/>
            <person name="Kersting A."/>
            <person name="Lauritano C."/>
            <person name="Lohaus R."/>
            <person name="Toepel M."/>
            <person name="Tonon T."/>
            <person name="Vanneste K."/>
            <person name="Amirebrahimi M."/>
            <person name="Brakel J."/>
            <person name="Bostroem C."/>
            <person name="Chovatia M."/>
            <person name="Grimwood J."/>
            <person name="Jenkins J.W."/>
            <person name="Jueterbock A."/>
            <person name="Mraz A."/>
            <person name="Stam W.T."/>
            <person name="Tice H."/>
            <person name="Bornberg-Bauer E."/>
            <person name="Green P.J."/>
            <person name="Pearson G.A."/>
            <person name="Procaccini G."/>
            <person name="Duarte C.M."/>
            <person name="Schmutz J."/>
            <person name="Reusch T.B.H."/>
            <person name="Van de Peer Y."/>
        </authorList>
    </citation>
    <scope>NUCLEOTIDE SEQUENCE [LARGE SCALE GENOMIC DNA]</scope>
    <source>
        <strain evidence="2">cv. Finnish</strain>
    </source>
</reference>